<dbReference type="AlphaFoldDB" id="A0A0W0VGQ9"/>
<organism evidence="2 3">
    <name type="scientific">Legionella lansingensis</name>
    <dbReference type="NCBI Taxonomy" id="45067"/>
    <lineage>
        <taxon>Bacteria</taxon>
        <taxon>Pseudomonadati</taxon>
        <taxon>Pseudomonadota</taxon>
        <taxon>Gammaproteobacteria</taxon>
        <taxon>Legionellales</taxon>
        <taxon>Legionellaceae</taxon>
        <taxon>Legionella</taxon>
    </lineage>
</organism>
<dbReference type="RefSeq" id="WP_028373082.1">
    <property type="nucleotide sequence ID" value="NZ_CAAAJD010000010.1"/>
</dbReference>
<dbReference type="OrthoDB" id="5653635at2"/>
<protein>
    <submittedName>
        <fullName evidence="2">Uncharacterized protein</fullName>
    </submittedName>
</protein>
<evidence type="ECO:0000313" key="3">
    <source>
        <dbReference type="Proteomes" id="UP000054869"/>
    </source>
</evidence>
<dbReference type="Proteomes" id="UP000054869">
    <property type="component" value="Unassembled WGS sequence"/>
</dbReference>
<feature type="region of interest" description="Disordered" evidence="1">
    <location>
        <begin position="205"/>
        <end position="250"/>
    </location>
</feature>
<dbReference type="eggNOG" id="ENOG5031EPA">
    <property type="taxonomic scope" value="Bacteria"/>
</dbReference>
<name>A0A0W0VGQ9_9GAMM</name>
<sequence length="302" mass="34226">MLIGFFSKGIKLKDNFRQERKEQRELQTKYGVSDYLIPLAAELSCELSCNNGVFSFPNGHKPDGMYLYVRTLKGKIFAAELGGSIRHHSYLSNGKKVLSAGHFFFDHGKLILVSNESGHYTPTNEEMLSEIEFYYSISKNEDLIYEDHSNVPTSKQVHRYKAQDIVRAKDITRVQPIITINDAKSNFGKILPRFFAAKVNQNKGTSEKTSHYLSDSQLLDKTEGSSDFKENEKTQRYTPDSDLSNNIGNDANKNVTTSHYLQDHLLFVKAKDASDPENKLKYLIQDEAGLSLIDPMENPLPS</sequence>
<keyword evidence="3" id="KW-1185">Reference proteome</keyword>
<proteinExistence type="predicted"/>
<feature type="compositionally biased region" description="Polar residues" evidence="1">
    <location>
        <begin position="236"/>
        <end position="250"/>
    </location>
</feature>
<reference evidence="2 3" key="1">
    <citation type="submission" date="2015-11" db="EMBL/GenBank/DDBJ databases">
        <title>Genomic analysis of 38 Legionella species identifies large and diverse effector repertoires.</title>
        <authorList>
            <person name="Burstein D."/>
            <person name="Amaro F."/>
            <person name="Zusman T."/>
            <person name="Lifshitz Z."/>
            <person name="Cohen O."/>
            <person name="Gilbert J.A."/>
            <person name="Pupko T."/>
            <person name="Shuman H.A."/>
            <person name="Segal G."/>
        </authorList>
    </citation>
    <scope>NUCLEOTIDE SEQUENCE [LARGE SCALE GENOMIC DNA]</scope>
    <source>
        <strain evidence="2 3">ATCC 49751</strain>
    </source>
</reference>
<comment type="caution">
    <text evidence="2">The sequence shown here is derived from an EMBL/GenBank/DDBJ whole genome shotgun (WGS) entry which is preliminary data.</text>
</comment>
<accession>A0A0W0VGQ9</accession>
<evidence type="ECO:0000256" key="1">
    <source>
        <dbReference type="SAM" id="MobiDB-lite"/>
    </source>
</evidence>
<evidence type="ECO:0000313" key="2">
    <source>
        <dbReference type="EMBL" id="KTD19258.1"/>
    </source>
</evidence>
<dbReference type="PATRIC" id="fig|45067.4.peg.2218"/>
<dbReference type="EMBL" id="LNYI01000053">
    <property type="protein sequence ID" value="KTD19258.1"/>
    <property type="molecule type" value="Genomic_DNA"/>
</dbReference>
<feature type="compositionally biased region" description="Basic and acidic residues" evidence="1">
    <location>
        <begin position="218"/>
        <end position="235"/>
    </location>
</feature>
<gene>
    <name evidence="2" type="ORF">Llan_2110</name>
</gene>